<evidence type="ECO:0000313" key="3">
    <source>
        <dbReference type="EMBL" id="HIT76823.1"/>
    </source>
</evidence>
<evidence type="ECO:0000313" key="4">
    <source>
        <dbReference type="Proteomes" id="UP000886842"/>
    </source>
</evidence>
<keyword evidence="1" id="KW-0472">Membrane</keyword>
<dbReference type="Pfam" id="PF11181">
    <property type="entry name" value="YflT"/>
    <property type="match status" value="1"/>
</dbReference>
<dbReference type="EMBL" id="DVLP01000421">
    <property type="protein sequence ID" value="HIT76823.1"/>
    <property type="molecule type" value="Genomic_DNA"/>
</dbReference>
<keyword evidence="1" id="KW-0812">Transmembrane</keyword>
<reference evidence="3" key="2">
    <citation type="journal article" date="2021" name="PeerJ">
        <title>Extensive microbial diversity within the chicken gut microbiome revealed by metagenomics and culture.</title>
        <authorList>
            <person name="Gilroy R."/>
            <person name="Ravi A."/>
            <person name="Getino M."/>
            <person name="Pursley I."/>
            <person name="Horton D.L."/>
            <person name="Alikhan N.F."/>
            <person name="Baker D."/>
            <person name="Gharbi K."/>
            <person name="Hall N."/>
            <person name="Watson M."/>
            <person name="Adriaenssens E.M."/>
            <person name="Foster-Nyarko E."/>
            <person name="Jarju S."/>
            <person name="Secka A."/>
            <person name="Antonio M."/>
            <person name="Oren A."/>
            <person name="Chaudhuri R.R."/>
            <person name="La Ragione R."/>
            <person name="Hildebrand F."/>
            <person name="Pallen M.J."/>
        </authorList>
    </citation>
    <scope>NUCLEOTIDE SEQUENCE</scope>
    <source>
        <strain evidence="3">ChiGjej1B1-24693</strain>
    </source>
</reference>
<evidence type="ECO:0000259" key="2">
    <source>
        <dbReference type="Pfam" id="PF11181"/>
    </source>
</evidence>
<proteinExistence type="predicted"/>
<comment type="caution">
    <text evidence="3">The sequence shown here is derived from an EMBL/GenBank/DDBJ whole genome shotgun (WGS) entry which is preliminary data.</text>
</comment>
<sequence>MTMGPQPSSLFELEYPHSVKVFDTYAEAQKAVDWLSDQKFEVKNLCIVGTNLKSVERVLGRRNWGTVVANAAMSGVGTGLLIGVLLSLFVRLEAPLVALLVAVVLSVLISIVFQSIGYAMTGGRRDFTSVTQTVATQYELLCEHKMVQKARDLVAEMPGARAAMFTDPS</sequence>
<accession>A0A9D1GZT0</accession>
<evidence type="ECO:0000256" key="1">
    <source>
        <dbReference type="SAM" id="Phobius"/>
    </source>
</evidence>
<gene>
    <name evidence="3" type="ORF">IAA98_14685</name>
</gene>
<feature type="transmembrane region" description="Helical" evidence="1">
    <location>
        <begin position="67"/>
        <end position="90"/>
    </location>
</feature>
<dbReference type="AlphaFoldDB" id="A0A9D1GZT0"/>
<feature type="domain" description="General stress protein 17M-like" evidence="2">
    <location>
        <begin position="18"/>
        <end position="91"/>
    </location>
</feature>
<organism evidence="3 4">
    <name type="scientific">Candidatus Avipropionibacterium avicola</name>
    <dbReference type="NCBI Taxonomy" id="2840701"/>
    <lineage>
        <taxon>Bacteria</taxon>
        <taxon>Bacillati</taxon>
        <taxon>Actinomycetota</taxon>
        <taxon>Actinomycetes</taxon>
        <taxon>Propionibacteriales</taxon>
        <taxon>Propionibacteriaceae</taxon>
        <taxon>Propionibacteriaceae incertae sedis</taxon>
        <taxon>Candidatus Avipropionibacterium</taxon>
    </lineage>
</organism>
<feature type="transmembrane region" description="Helical" evidence="1">
    <location>
        <begin position="96"/>
        <end position="119"/>
    </location>
</feature>
<keyword evidence="1" id="KW-1133">Transmembrane helix</keyword>
<reference evidence="3" key="1">
    <citation type="submission" date="2020-10" db="EMBL/GenBank/DDBJ databases">
        <authorList>
            <person name="Gilroy R."/>
        </authorList>
    </citation>
    <scope>NUCLEOTIDE SEQUENCE</scope>
    <source>
        <strain evidence="3">ChiGjej1B1-24693</strain>
    </source>
</reference>
<protein>
    <recommendedName>
        <fullName evidence="2">General stress protein 17M-like domain-containing protein</fullName>
    </recommendedName>
</protein>
<dbReference type="InterPro" id="IPR025889">
    <property type="entry name" value="GSP17M-like_dom"/>
</dbReference>
<name>A0A9D1GZT0_9ACTN</name>
<dbReference type="Proteomes" id="UP000886842">
    <property type="component" value="Unassembled WGS sequence"/>
</dbReference>